<sequence>MTIIEFLAACYHPNPIGQVKIKDAHLAYLATLPERERRLCPRWKFADEVSRHLPVGRDSDKVLSIGGISSQPPNAWTVTEDGRLRLQQT</sequence>
<proteinExistence type="predicted"/>
<dbReference type="EMBL" id="QPEX01000042">
    <property type="protein sequence ID" value="RCS42296.1"/>
    <property type="molecule type" value="Genomic_DNA"/>
</dbReference>
<comment type="caution">
    <text evidence="1">The sequence shown here is derived from an EMBL/GenBank/DDBJ whole genome shotgun (WGS) entry which is preliminary data.</text>
</comment>
<dbReference type="RefSeq" id="WP_114371084.1">
    <property type="nucleotide sequence ID" value="NZ_QPEX01000042.1"/>
</dbReference>
<name>A0A368KPE7_9BACT</name>
<organism evidence="1 2">
    <name type="scientific">Bremerella cremea</name>
    <dbReference type="NCBI Taxonomy" id="1031537"/>
    <lineage>
        <taxon>Bacteria</taxon>
        <taxon>Pseudomonadati</taxon>
        <taxon>Planctomycetota</taxon>
        <taxon>Planctomycetia</taxon>
        <taxon>Pirellulales</taxon>
        <taxon>Pirellulaceae</taxon>
        <taxon>Bremerella</taxon>
    </lineage>
</organism>
<evidence type="ECO:0000313" key="2">
    <source>
        <dbReference type="Proteomes" id="UP000253562"/>
    </source>
</evidence>
<evidence type="ECO:0000313" key="1">
    <source>
        <dbReference type="EMBL" id="RCS42296.1"/>
    </source>
</evidence>
<accession>A0A368KPE7</accession>
<gene>
    <name evidence="1" type="ORF">DTL42_19350</name>
</gene>
<dbReference type="AlphaFoldDB" id="A0A368KPE7"/>
<reference evidence="1 2" key="1">
    <citation type="submission" date="2018-07" db="EMBL/GenBank/DDBJ databases">
        <title>Comparative genomes isolates from brazilian mangrove.</title>
        <authorList>
            <person name="De Araujo J.E."/>
            <person name="Taketani R.G."/>
            <person name="Silva M.C.P."/>
            <person name="Lourenco M.V."/>
            <person name="Oliveira V.M."/>
            <person name="Andreote F.D."/>
        </authorList>
    </citation>
    <scope>NUCLEOTIDE SEQUENCE [LARGE SCALE GENOMIC DNA]</scope>
    <source>
        <strain evidence="1 2">HEX PRIS-MGV</strain>
    </source>
</reference>
<dbReference type="Proteomes" id="UP000253562">
    <property type="component" value="Unassembled WGS sequence"/>
</dbReference>
<protein>
    <submittedName>
        <fullName evidence="1">Uncharacterized protein</fullName>
    </submittedName>
</protein>